<feature type="transmembrane region" description="Helical" evidence="1">
    <location>
        <begin position="67"/>
        <end position="92"/>
    </location>
</feature>
<feature type="domain" description="CAAX prenyl protease 1 N-terminal" evidence="2">
    <location>
        <begin position="31"/>
        <end position="97"/>
    </location>
</feature>
<dbReference type="PANTHER" id="PTHR10120">
    <property type="entry name" value="CAAX PRENYL PROTEASE 1"/>
    <property type="match status" value="1"/>
</dbReference>
<dbReference type="InParanoid" id="C3YX62"/>
<dbReference type="InterPro" id="IPR032456">
    <property type="entry name" value="Peptidase_M48_N"/>
</dbReference>
<dbReference type="AlphaFoldDB" id="C3YX62"/>
<accession>C3YX62</accession>
<keyword evidence="1" id="KW-1133">Transmembrane helix</keyword>
<evidence type="ECO:0000313" key="3">
    <source>
        <dbReference type="EMBL" id="EEN55080.1"/>
    </source>
</evidence>
<protein>
    <recommendedName>
        <fullName evidence="2">CAAX prenyl protease 1 N-terminal domain-containing protein</fullName>
    </recommendedName>
</protein>
<reference evidence="3" key="1">
    <citation type="journal article" date="2008" name="Nature">
        <title>The amphioxus genome and the evolution of the chordate karyotype.</title>
        <authorList>
            <consortium name="US DOE Joint Genome Institute (JGI-PGF)"/>
            <person name="Putnam N.H."/>
            <person name="Butts T."/>
            <person name="Ferrier D.E.K."/>
            <person name="Furlong R.F."/>
            <person name="Hellsten U."/>
            <person name="Kawashima T."/>
            <person name="Robinson-Rechavi M."/>
            <person name="Shoguchi E."/>
            <person name="Terry A."/>
            <person name="Yu J.-K."/>
            <person name="Benito-Gutierrez E.L."/>
            <person name="Dubchak I."/>
            <person name="Garcia-Fernandez J."/>
            <person name="Gibson-Brown J.J."/>
            <person name="Grigoriev I.V."/>
            <person name="Horton A.C."/>
            <person name="de Jong P.J."/>
            <person name="Jurka J."/>
            <person name="Kapitonov V.V."/>
            <person name="Kohara Y."/>
            <person name="Kuroki Y."/>
            <person name="Lindquist E."/>
            <person name="Lucas S."/>
            <person name="Osoegawa K."/>
            <person name="Pennacchio L.A."/>
            <person name="Salamov A.A."/>
            <person name="Satou Y."/>
            <person name="Sauka-Spengler T."/>
            <person name="Schmutz J."/>
            <person name="Shin-I T."/>
            <person name="Toyoda A."/>
            <person name="Bronner-Fraser M."/>
            <person name="Fujiyama A."/>
            <person name="Holland L.Z."/>
            <person name="Holland P.W.H."/>
            <person name="Satoh N."/>
            <person name="Rokhsar D.S."/>
        </authorList>
    </citation>
    <scope>NUCLEOTIDE SEQUENCE [LARGE SCALE GENOMIC DNA]</scope>
    <source>
        <strain evidence="3">S238N-H82</strain>
        <tissue evidence="3">Testes</tissue>
    </source>
</reference>
<dbReference type="EMBL" id="GG666562">
    <property type="protein sequence ID" value="EEN55080.1"/>
    <property type="molecule type" value="Genomic_DNA"/>
</dbReference>
<organism>
    <name type="scientific">Branchiostoma floridae</name>
    <name type="common">Florida lancelet</name>
    <name type="synonym">Amphioxus</name>
    <dbReference type="NCBI Taxonomy" id="7739"/>
    <lineage>
        <taxon>Eukaryota</taxon>
        <taxon>Metazoa</taxon>
        <taxon>Chordata</taxon>
        <taxon>Cephalochordata</taxon>
        <taxon>Leptocardii</taxon>
        <taxon>Amphioxiformes</taxon>
        <taxon>Branchiostomatidae</taxon>
        <taxon>Branchiostoma</taxon>
    </lineage>
</organism>
<feature type="transmembrane region" description="Helical" evidence="1">
    <location>
        <begin position="6"/>
        <end position="23"/>
    </location>
</feature>
<dbReference type="STRING" id="7739.C3YX62"/>
<keyword evidence="1" id="KW-0812">Transmembrane</keyword>
<sequence length="118" mass="13940">MEVVAGLDLVTVVLLFFWVVYLWENYLSFRQREVYKTTKDIPWELRSVLEHETFEKARLYQLDKNGFSFWAGLYSQLEMTVILLLGGIPFLWRVSGDITGYLGYGPEYEVCVISNWRI</sequence>
<evidence type="ECO:0000259" key="2">
    <source>
        <dbReference type="Pfam" id="PF16491"/>
    </source>
</evidence>
<dbReference type="eggNOG" id="KOG2719">
    <property type="taxonomic scope" value="Eukaryota"/>
</dbReference>
<proteinExistence type="predicted"/>
<gene>
    <name evidence="3" type="ORF">BRAFLDRAFT_81730</name>
</gene>
<name>C3YX62_BRAFL</name>
<keyword evidence="1" id="KW-0472">Membrane</keyword>
<evidence type="ECO:0000256" key="1">
    <source>
        <dbReference type="SAM" id="Phobius"/>
    </source>
</evidence>
<dbReference type="Pfam" id="PF16491">
    <property type="entry name" value="Peptidase_M48_N"/>
    <property type="match status" value="1"/>
</dbReference>